<keyword evidence="6 9" id="KW-0472">Membrane</keyword>
<evidence type="ECO:0000256" key="4">
    <source>
        <dbReference type="ARBA" id="ARBA00022989"/>
    </source>
</evidence>
<organism evidence="10 11">
    <name type="scientific">Salmo trutta</name>
    <name type="common">Brown trout</name>
    <dbReference type="NCBI Taxonomy" id="8032"/>
    <lineage>
        <taxon>Eukaryota</taxon>
        <taxon>Metazoa</taxon>
        <taxon>Chordata</taxon>
        <taxon>Craniata</taxon>
        <taxon>Vertebrata</taxon>
        <taxon>Euteleostomi</taxon>
        <taxon>Actinopterygii</taxon>
        <taxon>Neopterygii</taxon>
        <taxon>Teleostei</taxon>
        <taxon>Protacanthopterygii</taxon>
        <taxon>Salmoniformes</taxon>
        <taxon>Salmonidae</taxon>
        <taxon>Salmoninae</taxon>
        <taxon>Salmo</taxon>
    </lineage>
</organism>
<dbReference type="GO" id="GO:0016020">
    <property type="term" value="C:membrane"/>
    <property type="evidence" value="ECO:0007669"/>
    <property type="project" value="UniProtKB-SubCell"/>
</dbReference>
<name>A0A673X487_SALTR</name>
<evidence type="ECO:0000256" key="6">
    <source>
        <dbReference type="ARBA" id="ARBA00023136"/>
    </source>
</evidence>
<dbReference type="InParanoid" id="A0A673X487"/>
<dbReference type="AlphaFoldDB" id="A0A673X487"/>
<dbReference type="GO" id="GO:0004930">
    <property type="term" value="F:G protein-coupled receptor activity"/>
    <property type="evidence" value="ECO:0007669"/>
    <property type="project" value="UniProtKB-KW"/>
</dbReference>
<evidence type="ECO:0000256" key="3">
    <source>
        <dbReference type="ARBA" id="ARBA00022692"/>
    </source>
</evidence>
<keyword evidence="7" id="KW-0675">Receptor</keyword>
<dbReference type="PRINTS" id="PR00237">
    <property type="entry name" value="GPCRRHODOPSN"/>
</dbReference>
<comment type="subcellular location">
    <subcellularLocation>
        <location evidence="1">Membrane</location>
        <topology evidence="1">Multi-pass membrane protein</topology>
    </subcellularLocation>
</comment>
<dbReference type="PANTHER" id="PTHR11394:SF137">
    <property type="entry name" value="C-X-C CHEMOKINE RECEPTOR TYPE 3 ISOFORM X1-RELATED"/>
    <property type="match status" value="1"/>
</dbReference>
<reference evidence="10" key="1">
    <citation type="submission" date="2025-08" db="UniProtKB">
        <authorList>
            <consortium name="Ensembl"/>
        </authorList>
    </citation>
    <scope>IDENTIFICATION</scope>
</reference>
<keyword evidence="11" id="KW-1185">Reference proteome</keyword>
<keyword evidence="3 9" id="KW-0812">Transmembrane</keyword>
<evidence type="ECO:0000256" key="9">
    <source>
        <dbReference type="SAM" id="Phobius"/>
    </source>
</evidence>
<reference evidence="10" key="2">
    <citation type="submission" date="2025-09" db="UniProtKB">
        <authorList>
            <consortium name="Ensembl"/>
        </authorList>
    </citation>
    <scope>IDENTIFICATION</scope>
</reference>
<evidence type="ECO:0000256" key="2">
    <source>
        <dbReference type="ARBA" id="ARBA00022606"/>
    </source>
</evidence>
<feature type="transmembrane region" description="Helical" evidence="9">
    <location>
        <begin position="268"/>
        <end position="285"/>
    </location>
</feature>
<dbReference type="OMA" id="TVPIMLM"/>
<dbReference type="Proteomes" id="UP000472277">
    <property type="component" value="Chromosome 14"/>
</dbReference>
<sequence>ISGLADVRQEPVGMGLCVTTSPTQTALYIILIQLGITGNNTVVGVIGENVFKDPSGVHNSDINLMNMALSNLLMSVLRNALLVIADLELGWSGTGRPVLLPDGGVSVASLPCLLSCPLPSDTSHPSPLFYLLIPSPLLISSLHLSPPPPMQTLMLFNSSTRTPLGCLWDFPSSYVGLTVPIMLMAITNLASLYTLYAHSRTRYTAHMTTDAPALKRAPAERQAVKVIPAPIMLFIGSWGTSLISINYFNFNRGLSAEFLLVTARFANTIFNAISPIVLAVGHLRLRAVIKSILTH</sequence>
<keyword evidence="4 9" id="KW-1133">Transmembrane helix</keyword>
<dbReference type="PANTHER" id="PTHR11394">
    <property type="entry name" value="TASTE RECEPTOR TYPE 2"/>
    <property type="match status" value="1"/>
</dbReference>
<dbReference type="Ensembl" id="ENSSTUT00000019942.1">
    <property type="protein sequence ID" value="ENSSTUP00000018964.1"/>
    <property type="gene ID" value="ENSSTUG00000008474.1"/>
</dbReference>
<accession>A0A673X487</accession>
<evidence type="ECO:0000256" key="5">
    <source>
        <dbReference type="ARBA" id="ARBA00023040"/>
    </source>
</evidence>
<proteinExistence type="predicted"/>
<dbReference type="InterPro" id="IPR000276">
    <property type="entry name" value="GPCR_Rhodpsn"/>
</dbReference>
<evidence type="ECO:0000256" key="8">
    <source>
        <dbReference type="ARBA" id="ARBA00023224"/>
    </source>
</evidence>
<keyword evidence="2" id="KW-0716">Sensory transduction</keyword>
<feature type="transmembrane region" description="Helical" evidence="9">
    <location>
        <begin position="174"/>
        <end position="196"/>
    </location>
</feature>
<feature type="transmembrane region" description="Helical" evidence="9">
    <location>
        <begin position="226"/>
        <end position="248"/>
    </location>
</feature>
<evidence type="ECO:0008006" key="12">
    <source>
        <dbReference type="Google" id="ProtNLM"/>
    </source>
</evidence>
<keyword evidence="8" id="KW-0807">Transducer</keyword>
<evidence type="ECO:0000256" key="7">
    <source>
        <dbReference type="ARBA" id="ARBA00023170"/>
    </source>
</evidence>
<evidence type="ECO:0000313" key="10">
    <source>
        <dbReference type="Ensembl" id="ENSSTUP00000018964.1"/>
    </source>
</evidence>
<evidence type="ECO:0000313" key="11">
    <source>
        <dbReference type="Proteomes" id="UP000472277"/>
    </source>
</evidence>
<keyword evidence="5" id="KW-0297">G-protein coupled receptor</keyword>
<evidence type="ECO:0000256" key="1">
    <source>
        <dbReference type="ARBA" id="ARBA00004141"/>
    </source>
</evidence>
<protein>
    <recommendedName>
        <fullName evidence="12">G-protein coupled receptors family 1 profile domain-containing protein</fullName>
    </recommendedName>
</protein>
<dbReference type="GeneTree" id="ENSGT00650000093633"/>